<dbReference type="PRINTS" id="PR00455">
    <property type="entry name" value="HTHTETR"/>
</dbReference>
<feature type="DNA-binding region" description="H-T-H motif" evidence="4">
    <location>
        <begin position="36"/>
        <end position="55"/>
    </location>
</feature>
<feature type="domain" description="HTH tetR-type" evidence="5">
    <location>
        <begin position="13"/>
        <end position="73"/>
    </location>
</feature>
<dbReference type="InterPro" id="IPR050109">
    <property type="entry name" value="HTH-type_TetR-like_transc_reg"/>
</dbReference>
<keyword evidence="2 4" id="KW-0238">DNA-binding</keyword>
<keyword evidence="3" id="KW-0804">Transcription</keyword>
<proteinExistence type="predicted"/>
<keyword evidence="7" id="KW-1185">Reference proteome</keyword>
<gene>
    <name evidence="6" type="ORF">KIH74_14955</name>
</gene>
<dbReference type="RefSeq" id="WP_214156526.1">
    <property type="nucleotide sequence ID" value="NZ_JAHBAY010000005.1"/>
</dbReference>
<dbReference type="Proteomes" id="UP001197247">
    <property type="component" value="Unassembled WGS sequence"/>
</dbReference>
<evidence type="ECO:0000256" key="4">
    <source>
        <dbReference type="PROSITE-ProRule" id="PRU00335"/>
    </source>
</evidence>
<evidence type="ECO:0000313" key="6">
    <source>
        <dbReference type="EMBL" id="MBT0770238.1"/>
    </source>
</evidence>
<accession>A0ABS5TGL3</accession>
<dbReference type="InterPro" id="IPR009057">
    <property type="entry name" value="Homeodomain-like_sf"/>
</dbReference>
<dbReference type="PANTHER" id="PTHR30055:SF238">
    <property type="entry name" value="MYCOFACTOCIN BIOSYNTHESIS TRANSCRIPTIONAL REGULATOR MFTR-RELATED"/>
    <property type="match status" value="1"/>
</dbReference>
<comment type="caution">
    <text evidence="6">The sequence shown here is derived from an EMBL/GenBank/DDBJ whole genome shotgun (WGS) entry which is preliminary data.</text>
</comment>
<evidence type="ECO:0000313" key="7">
    <source>
        <dbReference type="Proteomes" id="UP001197247"/>
    </source>
</evidence>
<keyword evidence="1" id="KW-0805">Transcription regulation</keyword>
<dbReference type="Pfam" id="PF00440">
    <property type="entry name" value="TetR_N"/>
    <property type="match status" value="1"/>
</dbReference>
<dbReference type="SUPFAM" id="SSF46689">
    <property type="entry name" value="Homeodomain-like"/>
    <property type="match status" value="1"/>
</dbReference>
<name>A0ABS5TGL3_9ACTN</name>
<sequence length="200" mass="22467">MTATPPLAERKRREARRRIIEAADELFLTRGFDHVSVTDIAERAEVGRTTFFRHFGDKQEVVFARQQELFDAITSATQQETTSRTGTATEALRQLQPLFLQLCERLTADADGYERHYRLIEQHPELRARNAVKNHQIADLFADLLARRGFEPAVARFAAETALACYQTARRLDGGPHTMVAQVGAAFDQALRLGSEPGDA</sequence>
<dbReference type="EMBL" id="JAHBAY010000005">
    <property type="protein sequence ID" value="MBT0770238.1"/>
    <property type="molecule type" value="Genomic_DNA"/>
</dbReference>
<evidence type="ECO:0000256" key="3">
    <source>
        <dbReference type="ARBA" id="ARBA00023163"/>
    </source>
</evidence>
<dbReference type="InterPro" id="IPR023772">
    <property type="entry name" value="DNA-bd_HTH_TetR-type_CS"/>
</dbReference>
<dbReference type="PROSITE" id="PS01081">
    <property type="entry name" value="HTH_TETR_1"/>
    <property type="match status" value="1"/>
</dbReference>
<dbReference type="InterPro" id="IPR001647">
    <property type="entry name" value="HTH_TetR"/>
</dbReference>
<protein>
    <submittedName>
        <fullName evidence="6">TetR/AcrR family transcriptional regulator</fullName>
    </submittedName>
</protein>
<dbReference type="PROSITE" id="PS50977">
    <property type="entry name" value="HTH_TETR_2"/>
    <property type="match status" value="1"/>
</dbReference>
<reference evidence="6 7" key="1">
    <citation type="submission" date="2021-05" db="EMBL/GenBank/DDBJ databases">
        <title>Kineosporia and Streptomyces sp. nov. two new marine actinobacteria isolated from Coral.</title>
        <authorList>
            <person name="Buangrab K."/>
            <person name="Sutthacheep M."/>
            <person name="Yeemin T."/>
            <person name="Harunari E."/>
            <person name="Igarashi Y."/>
            <person name="Kanchanasin P."/>
            <person name="Tanasupawat S."/>
            <person name="Phongsopitanun W."/>
        </authorList>
    </citation>
    <scope>NUCLEOTIDE SEQUENCE [LARGE SCALE GENOMIC DNA]</scope>
    <source>
        <strain evidence="6 7">J2-2</strain>
    </source>
</reference>
<organism evidence="6 7">
    <name type="scientific">Kineosporia corallincola</name>
    <dbReference type="NCBI Taxonomy" id="2835133"/>
    <lineage>
        <taxon>Bacteria</taxon>
        <taxon>Bacillati</taxon>
        <taxon>Actinomycetota</taxon>
        <taxon>Actinomycetes</taxon>
        <taxon>Kineosporiales</taxon>
        <taxon>Kineosporiaceae</taxon>
        <taxon>Kineosporia</taxon>
    </lineage>
</organism>
<evidence type="ECO:0000256" key="2">
    <source>
        <dbReference type="ARBA" id="ARBA00023125"/>
    </source>
</evidence>
<evidence type="ECO:0000256" key="1">
    <source>
        <dbReference type="ARBA" id="ARBA00023015"/>
    </source>
</evidence>
<dbReference type="PANTHER" id="PTHR30055">
    <property type="entry name" value="HTH-TYPE TRANSCRIPTIONAL REGULATOR RUTR"/>
    <property type="match status" value="1"/>
</dbReference>
<evidence type="ECO:0000259" key="5">
    <source>
        <dbReference type="PROSITE" id="PS50977"/>
    </source>
</evidence>
<dbReference type="Gene3D" id="1.10.357.10">
    <property type="entry name" value="Tetracycline Repressor, domain 2"/>
    <property type="match status" value="1"/>
</dbReference>